<dbReference type="Proteomes" id="UP000518206">
    <property type="component" value="Unassembled WGS sequence"/>
</dbReference>
<feature type="compositionally biased region" description="Low complexity" evidence="1">
    <location>
        <begin position="79"/>
        <end position="90"/>
    </location>
</feature>
<dbReference type="EMBL" id="JACHVX010000007">
    <property type="protein sequence ID" value="MBB2925148.1"/>
    <property type="molecule type" value="Genomic_DNA"/>
</dbReference>
<dbReference type="RefSeq" id="WP_260177179.1">
    <property type="nucleotide sequence ID" value="NZ_JACHVX010000007.1"/>
</dbReference>
<organism evidence="2 3">
    <name type="scientific">Cellulomonas cellasea</name>
    <dbReference type="NCBI Taxonomy" id="43670"/>
    <lineage>
        <taxon>Bacteria</taxon>
        <taxon>Bacillati</taxon>
        <taxon>Actinomycetota</taxon>
        <taxon>Actinomycetes</taxon>
        <taxon>Micrococcales</taxon>
        <taxon>Cellulomonadaceae</taxon>
        <taxon>Cellulomonas</taxon>
    </lineage>
</organism>
<name>A0A7W4YCU5_9CELL</name>
<feature type="compositionally biased region" description="Low complexity" evidence="1">
    <location>
        <begin position="42"/>
        <end position="72"/>
    </location>
</feature>
<evidence type="ECO:0000313" key="2">
    <source>
        <dbReference type="EMBL" id="MBB2925148.1"/>
    </source>
</evidence>
<dbReference type="AlphaFoldDB" id="A0A7W4YCU5"/>
<protein>
    <submittedName>
        <fullName evidence="2">Uncharacterized protein</fullName>
    </submittedName>
</protein>
<comment type="caution">
    <text evidence="2">The sequence shown here is derived from an EMBL/GenBank/DDBJ whole genome shotgun (WGS) entry which is preliminary data.</text>
</comment>
<sequence length="296" mass="28417">MSAGTGANPGRDDELPEGFTVPDDLSALFDAPDEERTSPATGAGSDAQPPAGAGDARAAGTSASGTAADDAPGAGGAAGAPAAGDGVDAARSTADAGTDVGAPAEDELAGAAAPASGTRAADDTDADAPVAHASDDVAGTEVPDDLSSLTDPAAAEAPSVTLVLTQVAAAAPLAAACALAGVAVDVVPSPVGALAVLRDPRTGPDGAAAISKLLKTVPVILLERRSGQITATRWAGGQKGDELPAGLVLSDAPPVLEDLLLGGASVADVDGVVTSVGLSRWKAMRLLAQSARGMRG</sequence>
<proteinExistence type="predicted"/>
<reference evidence="2 3" key="1">
    <citation type="submission" date="2020-08" db="EMBL/GenBank/DDBJ databases">
        <title>The Agave Microbiome: Exploring the role of microbial communities in plant adaptations to desert environments.</title>
        <authorList>
            <person name="Partida-Martinez L.P."/>
        </authorList>
    </citation>
    <scope>NUCLEOTIDE SEQUENCE [LARGE SCALE GENOMIC DNA]</scope>
    <source>
        <strain evidence="2 3">RAS26</strain>
    </source>
</reference>
<evidence type="ECO:0000256" key="1">
    <source>
        <dbReference type="SAM" id="MobiDB-lite"/>
    </source>
</evidence>
<gene>
    <name evidence="2" type="ORF">FHR80_004086</name>
</gene>
<feature type="region of interest" description="Disordered" evidence="1">
    <location>
        <begin position="1"/>
        <end position="101"/>
    </location>
</feature>
<reference evidence="2 3" key="2">
    <citation type="submission" date="2020-08" db="EMBL/GenBank/DDBJ databases">
        <authorList>
            <person name="Partida-Martinez L."/>
            <person name="Huntemann M."/>
            <person name="Clum A."/>
            <person name="Wang J."/>
            <person name="Palaniappan K."/>
            <person name="Ritter S."/>
            <person name="Chen I.-M."/>
            <person name="Stamatis D."/>
            <person name="Reddy T."/>
            <person name="O'Malley R."/>
            <person name="Daum C."/>
            <person name="Shapiro N."/>
            <person name="Ivanova N."/>
            <person name="Kyrpides N."/>
            <person name="Woyke T."/>
        </authorList>
    </citation>
    <scope>NUCLEOTIDE SEQUENCE [LARGE SCALE GENOMIC DNA]</scope>
    <source>
        <strain evidence="2 3">RAS26</strain>
    </source>
</reference>
<evidence type="ECO:0000313" key="3">
    <source>
        <dbReference type="Proteomes" id="UP000518206"/>
    </source>
</evidence>
<accession>A0A7W4YCU5</accession>